<feature type="compositionally biased region" description="Polar residues" evidence="1">
    <location>
        <begin position="86"/>
        <end position="99"/>
    </location>
</feature>
<feature type="region of interest" description="Disordered" evidence="1">
    <location>
        <begin position="280"/>
        <end position="411"/>
    </location>
</feature>
<dbReference type="InterPro" id="IPR051082">
    <property type="entry name" value="Pentapeptide-BTB/POZ_domain"/>
</dbReference>
<evidence type="ECO:0000256" key="2">
    <source>
        <dbReference type="SAM" id="Phobius"/>
    </source>
</evidence>
<dbReference type="InterPro" id="IPR025295">
    <property type="entry name" value="eCIS_core_dom"/>
</dbReference>
<comment type="caution">
    <text evidence="4">The sequence shown here is derived from an EMBL/GenBank/DDBJ whole genome shotgun (WGS) entry which is preliminary data.</text>
</comment>
<reference evidence="4 5" key="1">
    <citation type="submission" date="2021-08" db="EMBL/GenBank/DDBJ databases">
        <title>Draft genome sequence of Spirulina subsalsa with high tolerance to salinity and hype-accumulation of phycocyanin.</title>
        <authorList>
            <person name="Pei H."/>
            <person name="Jiang L."/>
        </authorList>
    </citation>
    <scope>NUCLEOTIDE SEQUENCE [LARGE SCALE GENOMIC DNA]</scope>
    <source>
        <strain evidence="4 5">FACHB-351</strain>
    </source>
</reference>
<evidence type="ECO:0000259" key="3">
    <source>
        <dbReference type="Pfam" id="PF13699"/>
    </source>
</evidence>
<gene>
    <name evidence="4" type="ORF">K4A83_07230</name>
</gene>
<evidence type="ECO:0000256" key="1">
    <source>
        <dbReference type="SAM" id="MobiDB-lite"/>
    </source>
</evidence>
<dbReference type="Pfam" id="PF00805">
    <property type="entry name" value="Pentapeptide"/>
    <property type="match status" value="2"/>
</dbReference>
<dbReference type="Gene3D" id="2.160.20.80">
    <property type="entry name" value="E3 ubiquitin-protein ligase SopA"/>
    <property type="match status" value="1"/>
</dbReference>
<feature type="compositionally biased region" description="Basic and acidic residues" evidence="1">
    <location>
        <begin position="353"/>
        <end position="378"/>
    </location>
</feature>
<dbReference type="Proteomes" id="UP001526426">
    <property type="component" value="Unassembled WGS sequence"/>
</dbReference>
<feature type="transmembrane region" description="Helical" evidence="2">
    <location>
        <begin position="631"/>
        <end position="652"/>
    </location>
</feature>
<dbReference type="EMBL" id="JAIHOM010000027">
    <property type="protein sequence ID" value="MCW6036064.1"/>
    <property type="molecule type" value="Genomic_DNA"/>
</dbReference>
<sequence>MATKTQKKQDPTHQASQTHFNPSSSVAVQSKPETQPSVAVQMSRAAQFGHSVTGVPVQAQLVIGEPGDKYEKEADTVAAQAVRMKPQNTPIQRQTQPDMNISRADMGDMADMGDLTSEGADLESQGQDIAAETTAAATGEEGAAPQDMAEGGIAPEETAEMLPPETSEQLEAANIDPSSSSNGEGGEGGGDSPEARIQKAMSSGGTPLPEDDQQKLRERLKIANPEAIVIHTDPEADELCQMMSARAFTTSNHIFFANGEYGNDELLFHEATHCIQQGAVTTTDSEGETPQPEDGAETMTPQEGTESPLEEAVMTKPQEHPVIQREEAKEETPAAEAPKAEEQAPAEEESEEQKEAKAEGDAAQEKGKEDEDKAKEEGGGETQAEEEQAPTGEGGEEAGELPEQAEITDGGTEVEEANVEMSDIPEEGEVEVEVDDFSHLYFGPTKEAELPGFDEEMKDHEMFQSAKDKDPGDADFWSQFGEGYDSQALVAEKFSEKGVGVDKASLIMGAFGSGILEAALSAAISAGLSALAEKGMEAFAKKFPNAAGPVGEAIGPIMTIASFAVDPEGWWKENILVFGDHAKAITGAWSGLGEGSVWNRLASFMELILGVMTFVKQIITTVKNILDLISAIMFILGLISIGIGAVLAAFVFTAPAAPPFKVAGAFLKKGAAFLQKITKKLGLIETLITAASLPPRALAVLFRTIDIATFEGDPEELLEKQQKLKGHVKSLVADGISTYQSRDDIKKAVSKKPAPKDPEIETIFGKDAKNETDFQQKSKKLKEFEEANPNFATKVEDYEESETFGNLFAESDVQKNYGLEKKKAFEDWTKQQELPGDLAKGFLGEGGASETIAKAAFMAAGKGDDESEKYFSTDGLAGKAGEWVGGKAENLGGAKDNLTIQVLQQRIIQGAEELPAPPDDDVVKINESAAAYEDLEEEKQALAINKGINQNLKAQAAESSMGSQALIEAVAVNQAQIDQYHADVAEKQVQQDQAAALMAEAQQTAAQGQAQAANVEGMTKGQQPHIEGGMKEDAAKDVDGGAAEPEAAIGGSGQSKDDLKETGGASQKGIAGMQANKGKLAQADSAATAQDNELQGFREQKEQDVADAEEAKGDSDQLDTEIDEGLDMLQAQQDELLAERQQSITNIQMWIVEHKAKKQEIYDDLEATEGSIGKGKFERDSGDEESEDEGDGPFAGVKLSDLDLSGTNLSGIDFTEVDLKGADLSDTNLSNATLTKTQLQGADLTGADLTGADLTEADLTGATLDNATLDKAKTENAVGLSV</sequence>
<feature type="compositionally biased region" description="Basic and acidic residues" evidence="1">
    <location>
        <begin position="1096"/>
        <end position="1115"/>
    </location>
</feature>
<keyword evidence="5" id="KW-1185">Reference proteome</keyword>
<accession>A0ABT3L3H9</accession>
<keyword evidence="2" id="KW-0472">Membrane</keyword>
<feature type="domain" description="eCIS core" evidence="3">
    <location>
        <begin position="207"/>
        <end position="278"/>
    </location>
</feature>
<evidence type="ECO:0000313" key="4">
    <source>
        <dbReference type="EMBL" id="MCW6036064.1"/>
    </source>
</evidence>
<dbReference type="PANTHER" id="PTHR14136">
    <property type="entry name" value="BTB_POZ DOMAIN-CONTAINING PROTEIN KCTD9"/>
    <property type="match status" value="1"/>
</dbReference>
<name>A0ABT3L3H9_9CYAN</name>
<dbReference type="Pfam" id="PF13699">
    <property type="entry name" value="eCIS_core"/>
    <property type="match status" value="1"/>
</dbReference>
<dbReference type="PANTHER" id="PTHR14136:SF17">
    <property type="entry name" value="BTB_POZ DOMAIN-CONTAINING PROTEIN KCTD9"/>
    <property type="match status" value="1"/>
</dbReference>
<keyword evidence="2" id="KW-0812">Transmembrane</keyword>
<dbReference type="SUPFAM" id="SSF141571">
    <property type="entry name" value="Pentapeptide repeat-like"/>
    <property type="match status" value="1"/>
</dbReference>
<feature type="compositionally biased region" description="Low complexity" evidence="1">
    <location>
        <begin position="1040"/>
        <end position="1049"/>
    </location>
</feature>
<feature type="region of interest" description="Disordered" evidence="1">
    <location>
        <begin position="1"/>
        <end position="42"/>
    </location>
</feature>
<dbReference type="RefSeq" id="WP_265263800.1">
    <property type="nucleotide sequence ID" value="NZ_JAIHOM010000027.1"/>
</dbReference>
<evidence type="ECO:0000313" key="5">
    <source>
        <dbReference type="Proteomes" id="UP001526426"/>
    </source>
</evidence>
<feature type="region of interest" description="Disordered" evidence="1">
    <location>
        <begin position="173"/>
        <end position="211"/>
    </location>
</feature>
<dbReference type="InterPro" id="IPR001646">
    <property type="entry name" value="5peptide_repeat"/>
</dbReference>
<feature type="region of interest" description="Disordered" evidence="1">
    <location>
        <begin position="81"/>
        <end position="148"/>
    </location>
</feature>
<feature type="region of interest" description="Disordered" evidence="1">
    <location>
        <begin position="1008"/>
        <end position="1027"/>
    </location>
</feature>
<feature type="compositionally biased region" description="Basic and acidic residues" evidence="1">
    <location>
        <begin position="317"/>
        <end position="342"/>
    </location>
</feature>
<keyword evidence="2" id="KW-1133">Transmembrane helix</keyword>
<feature type="compositionally biased region" description="Low complexity" evidence="1">
    <location>
        <begin position="130"/>
        <end position="144"/>
    </location>
</feature>
<proteinExistence type="predicted"/>
<feature type="compositionally biased region" description="Acidic residues" evidence="1">
    <location>
        <begin position="383"/>
        <end position="400"/>
    </location>
</feature>
<feature type="compositionally biased region" description="Acidic residues" evidence="1">
    <location>
        <begin position="1181"/>
        <end position="1191"/>
    </location>
</feature>
<organism evidence="4 5">
    <name type="scientific">Spirulina subsalsa FACHB-351</name>
    <dbReference type="NCBI Taxonomy" id="234711"/>
    <lineage>
        <taxon>Bacteria</taxon>
        <taxon>Bacillati</taxon>
        <taxon>Cyanobacteriota</taxon>
        <taxon>Cyanophyceae</taxon>
        <taxon>Spirulinales</taxon>
        <taxon>Spirulinaceae</taxon>
        <taxon>Spirulina</taxon>
    </lineage>
</organism>
<feature type="region of interest" description="Disordered" evidence="1">
    <location>
        <begin position="1172"/>
        <end position="1195"/>
    </location>
</feature>
<feature type="region of interest" description="Disordered" evidence="1">
    <location>
        <begin position="1033"/>
        <end position="1117"/>
    </location>
</feature>
<protein>
    <submittedName>
        <fullName evidence="4">Pentapeptide repeat-containing protein</fullName>
    </submittedName>
</protein>
<feature type="compositionally biased region" description="Polar residues" evidence="1">
    <location>
        <begin position="12"/>
        <end position="40"/>
    </location>
</feature>